<organism evidence="1 2">
    <name type="scientific">Spirosoma terrae</name>
    <dbReference type="NCBI Taxonomy" id="1968276"/>
    <lineage>
        <taxon>Bacteria</taxon>
        <taxon>Pseudomonadati</taxon>
        <taxon>Bacteroidota</taxon>
        <taxon>Cytophagia</taxon>
        <taxon>Cytophagales</taxon>
        <taxon>Cytophagaceae</taxon>
        <taxon>Spirosoma</taxon>
    </lineage>
</organism>
<reference evidence="1 2" key="1">
    <citation type="submission" date="2020-02" db="EMBL/GenBank/DDBJ databases">
        <title>Draft genome sequence of two Spirosoma agri KCTC 52727 and Spirosoma terrae KCTC 52035.</title>
        <authorList>
            <person name="Rojas J."/>
            <person name="Ambika Manirajan B."/>
            <person name="Suarez C."/>
            <person name="Ratering S."/>
            <person name="Schnell S."/>
        </authorList>
    </citation>
    <scope>NUCLEOTIDE SEQUENCE [LARGE SCALE GENOMIC DNA]</scope>
    <source>
        <strain evidence="1 2">KCTC 52035</strain>
    </source>
</reference>
<dbReference type="AlphaFoldDB" id="A0A6L9L851"/>
<dbReference type="CDD" id="cd01029">
    <property type="entry name" value="TOPRIM_primases"/>
    <property type="match status" value="1"/>
</dbReference>
<accession>A0A6L9L851</accession>
<dbReference type="RefSeq" id="WP_163948116.1">
    <property type="nucleotide sequence ID" value="NZ_JAAFZH010000004.1"/>
</dbReference>
<sequence length="336" mass="40058">MSEFSFTELTAEQFEGGFSPTWDWVFARVSQEAVMQYYLGLPVRFGHHRFTSPLREDTRPGCYFQWETSGKLEFKDWAWKAHDAVGVVQSRFRLNYNDALWRITNDFKLRGSSPVQFAPLRDTEEVKQHRRLTDYVTIAVKRRLFQKRELDFYSLPDWKATQDELNKHDLWALSDVWWNGEHWVQNKTGVIGHKLFHPDGWQIYRPFADRQYRFRASTTERVVGLNWLRKDDHLLITKSFKDCFYLRLAGFNACCVLSENKLFTEAEWSDLRRFSSNLILFYDNDETGRKWATQWANQEKISYIELPKEWGKDYTDLCKEQGLSVARDWLESSIYG</sequence>
<keyword evidence="2" id="KW-1185">Reference proteome</keyword>
<dbReference type="InterPro" id="IPR034154">
    <property type="entry name" value="TOPRIM_DnaG/twinkle"/>
</dbReference>
<proteinExistence type="predicted"/>
<gene>
    <name evidence="1" type="ORF">GK108_12305</name>
</gene>
<dbReference type="Proteomes" id="UP000474175">
    <property type="component" value="Unassembled WGS sequence"/>
</dbReference>
<protein>
    <recommendedName>
        <fullName evidence="3">Toprim domain-containing protein</fullName>
    </recommendedName>
</protein>
<dbReference type="Gene3D" id="3.40.1360.10">
    <property type="match status" value="1"/>
</dbReference>
<dbReference type="EMBL" id="JAAFZH010000004">
    <property type="protein sequence ID" value="NDU95657.1"/>
    <property type="molecule type" value="Genomic_DNA"/>
</dbReference>
<evidence type="ECO:0000313" key="2">
    <source>
        <dbReference type="Proteomes" id="UP000474175"/>
    </source>
</evidence>
<name>A0A6L9L851_9BACT</name>
<evidence type="ECO:0008006" key="3">
    <source>
        <dbReference type="Google" id="ProtNLM"/>
    </source>
</evidence>
<dbReference type="SUPFAM" id="SSF56731">
    <property type="entry name" value="DNA primase core"/>
    <property type="match status" value="1"/>
</dbReference>
<comment type="caution">
    <text evidence="1">The sequence shown here is derived from an EMBL/GenBank/DDBJ whole genome shotgun (WGS) entry which is preliminary data.</text>
</comment>
<evidence type="ECO:0000313" key="1">
    <source>
        <dbReference type="EMBL" id="NDU95657.1"/>
    </source>
</evidence>